<gene>
    <name evidence="3" type="ORF">K4A83_05330</name>
</gene>
<feature type="chain" id="PRO_5046232351" evidence="1">
    <location>
        <begin position="26"/>
        <end position="998"/>
    </location>
</feature>
<dbReference type="InterPro" id="IPR011050">
    <property type="entry name" value="Pectin_lyase_fold/virulence"/>
</dbReference>
<evidence type="ECO:0000313" key="4">
    <source>
        <dbReference type="Proteomes" id="UP001526426"/>
    </source>
</evidence>
<keyword evidence="1" id="KW-0732">Signal</keyword>
<dbReference type="RefSeq" id="WP_265263407.1">
    <property type="nucleotide sequence ID" value="NZ_JAIHOM010000018.1"/>
</dbReference>
<sequence>MSPLKPLVSLGTTLCLLTLTPPSLAQIIPDTTLGEENTTLTPPTPINGQLAEQIDGGAIRGVNLFHSFLEFNINDSQRVYFHNPTGITNIFSRVTGTNPSNILGTLGVDGNANLFLLNPNGIIFGPNAQLDINGSFLATTAHRLSFGNGLEFSATNPQPAPLLTVNLQPGLQYGDNPQGIITSRGILSVGENLTLAAPKLDIQGQLHAGQDLTLKALNTLKIRDTLTHPFIAIADGKLTLQGNENLDIFALNHPDSGLFSGQDMILRSANPVLGDAHYWSGGSFRVENLDQTPGDLHSPNDPIVYSLGDVLINEYIGTSLHILAGGRVNIASVTITGPDATGNTINPITTPNLSTITLSDGTTVQVDGTNRATLDIRAGMDTQFIGIPGLTGANWITLDGFAFPTATNAEINIGEITINTPDSLVLLTNDYRPNPNLQGDITLLNGGTINTSSAVGNGGDVFINSRQNINLNGLINTASTVGNAGIVHAVAKNLLQVTQPINTNSINGNGGLINLEGAELNISNSFNSSSLQENAGSINLKSQGNLSVQGTLSTTSQAGRGGDINIRANNNLTVNQNLQSSSTGLNSGNITLEAILGNITLNNALVNSNTFGAGNAGNLTVKAGQDVILNNQSELLAGTRSSGRGAILNIDAQNLRIVNGSGLYNNTNNSGHAGTILLNIANTIDLDRGFIFVNTFGGTGNAGNLVINSQNFNAKNGSLVSAFSQGTGRGGDMVINAANGLQLTGNNESFSGLFLGATNSGNAGNLSVFTRRLTIEEGASIYASTSGLGQAGNVTINALEFLRVIGTSPDGLSRSSLSADTFGGGNAGNFTIQSPLIEILNGGEISASTISQGNAGSLNVNSQNLTVSGQSNNGLASRLIFESQQAGNAGQLNINVSNVQVKNSGIISAITTDTGDGGRLTVNANNFQVFNNGAVRFDSRGTRDAGQLGINTRQFTLDTGGQVSATTSGSGQGGILSVNAQDFVQVFNNARLSFDSSG</sequence>
<evidence type="ECO:0000313" key="3">
    <source>
        <dbReference type="EMBL" id="MCW6035694.1"/>
    </source>
</evidence>
<dbReference type="InterPro" id="IPR012334">
    <property type="entry name" value="Pectin_lyas_fold"/>
</dbReference>
<keyword evidence="4" id="KW-1185">Reference proteome</keyword>
<evidence type="ECO:0000256" key="1">
    <source>
        <dbReference type="SAM" id="SignalP"/>
    </source>
</evidence>
<dbReference type="SMART" id="SM00912">
    <property type="entry name" value="Haemagg_act"/>
    <property type="match status" value="1"/>
</dbReference>
<comment type="caution">
    <text evidence="3">The sequence shown here is derived from an EMBL/GenBank/DDBJ whole genome shotgun (WGS) entry which is preliminary data.</text>
</comment>
<dbReference type="SUPFAM" id="SSF51126">
    <property type="entry name" value="Pectin lyase-like"/>
    <property type="match status" value="3"/>
</dbReference>
<reference evidence="3 4" key="1">
    <citation type="submission" date="2021-08" db="EMBL/GenBank/DDBJ databases">
        <title>Draft genome sequence of Spirulina subsalsa with high tolerance to salinity and hype-accumulation of phycocyanin.</title>
        <authorList>
            <person name="Pei H."/>
            <person name="Jiang L."/>
        </authorList>
    </citation>
    <scope>NUCLEOTIDE SEQUENCE [LARGE SCALE GENOMIC DNA]</scope>
    <source>
        <strain evidence="3 4">FACHB-351</strain>
    </source>
</reference>
<feature type="domain" description="Filamentous haemagglutinin FhaB/tRNA nuclease CdiA-like TPS" evidence="2">
    <location>
        <begin position="34"/>
        <end position="147"/>
    </location>
</feature>
<dbReference type="Pfam" id="PF05860">
    <property type="entry name" value="TPS"/>
    <property type="match status" value="1"/>
</dbReference>
<proteinExistence type="predicted"/>
<dbReference type="NCBIfam" id="TIGR01901">
    <property type="entry name" value="adhes_NPXG"/>
    <property type="match status" value="1"/>
</dbReference>
<accession>A0ABT3L3K6</accession>
<evidence type="ECO:0000259" key="2">
    <source>
        <dbReference type="SMART" id="SM00912"/>
    </source>
</evidence>
<name>A0ABT3L3K6_9CYAN</name>
<dbReference type="Proteomes" id="UP001526426">
    <property type="component" value="Unassembled WGS sequence"/>
</dbReference>
<feature type="non-terminal residue" evidence="3">
    <location>
        <position position="998"/>
    </location>
</feature>
<feature type="signal peptide" evidence="1">
    <location>
        <begin position="1"/>
        <end position="25"/>
    </location>
</feature>
<organism evidence="3 4">
    <name type="scientific">Spirulina subsalsa FACHB-351</name>
    <dbReference type="NCBI Taxonomy" id="234711"/>
    <lineage>
        <taxon>Bacteria</taxon>
        <taxon>Bacillati</taxon>
        <taxon>Cyanobacteriota</taxon>
        <taxon>Cyanophyceae</taxon>
        <taxon>Spirulinales</taxon>
        <taxon>Spirulinaceae</taxon>
        <taxon>Spirulina</taxon>
    </lineage>
</organism>
<protein>
    <submittedName>
        <fullName evidence="3">Filamentous hemagglutinin N-terminal domain-containing protein</fullName>
    </submittedName>
</protein>
<dbReference type="Gene3D" id="2.160.20.10">
    <property type="entry name" value="Single-stranded right-handed beta-helix, Pectin lyase-like"/>
    <property type="match status" value="4"/>
</dbReference>
<dbReference type="InterPro" id="IPR008638">
    <property type="entry name" value="FhaB/CdiA-like_TPS"/>
</dbReference>
<dbReference type="EMBL" id="JAIHOM010000018">
    <property type="protein sequence ID" value="MCW6035694.1"/>
    <property type="molecule type" value="Genomic_DNA"/>
</dbReference>